<dbReference type="Pfam" id="PF00689">
    <property type="entry name" value="Cation_ATPase_C"/>
    <property type="match status" value="1"/>
</dbReference>
<evidence type="ECO:0000256" key="1">
    <source>
        <dbReference type="ARBA" id="ARBA00004141"/>
    </source>
</evidence>
<keyword evidence="5" id="KW-1278">Translocase</keyword>
<dbReference type="InterPro" id="IPR044492">
    <property type="entry name" value="P_typ_ATPase_HD_dom"/>
</dbReference>
<protein>
    <submittedName>
        <fullName evidence="11">Putative copper-exporting P-type ATPase A</fullName>
        <ecNumber evidence="11">3.6.3.54</ecNumber>
    </submittedName>
</protein>
<dbReference type="SUPFAM" id="SSF81653">
    <property type="entry name" value="Calcium ATPase, transduction domain A"/>
    <property type="match status" value="1"/>
</dbReference>
<dbReference type="InterPro" id="IPR018303">
    <property type="entry name" value="ATPase_P-typ_P_site"/>
</dbReference>
<dbReference type="Proteomes" id="UP000092420">
    <property type="component" value="Unassembled WGS sequence"/>
</dbReference>
<dbReference type="Gene3D" id="3.40.50.1000">
    <property type="entry name" value="HAD superfamily/HAD-like"/>
    <property type="match status" value="1"/>
</dbReference>
<accession>A0A150J949</accession>
<dbReference type="SFLD" id="SFLDF00027">
    <property type="entry name" value="p-type_atpase"/>
    <property type="match status" value="1"/>
</dbReference>
<comment type="caution">
    <text evidence="11">The sequence shown here is derived from an EMBL/GenBank/DDBJ whole genome shotgun (WGS) entry which is preliminary data.</text>
</comment>
<keyword evidence="2 8" id="KW-0812">Transmembrane</keyword>
<keyword evidence="3" id="KW-0547">Nucleotide-binding</keyword>
<accession>A0A150JF40</accession>
<feature type="transmembrane region" description="Helical" evidence="8">
    <location>
        <begin position="257"/>
        <end position="289"/>
    </location>
</feature>
<dbReference type="InterPro" id="IPR023214">
    <property type="entry name" value="HAD_sf"/>
</dbReference>
<proteinExistence type="predicted"/>
<dbReference type="EMBL" id="LNJB01000025">
    <property type="protein sequence ID" value="KYC53494.1"/>
    <property type="molecule type" value="Genomic_DNA"/>
</dbReference>
<feature type="transmembrane region" description="Helical" evidence="8">
    <location>
        <begin position="753"/>
        <end position="774"/>
    </location>
</feature>
<dbReference type="InterPro" id="IPR023298">
    <property type="entry name" value="ATPase_P-typ_TM_dom_sf"/>
</dbReference>
<dbReference type="AlphaFoldDB" id="A0A150JGI7"/>
<feature type="transmembrane region" description="Helical" evidence="8">
    <location>
        <begin position="811"/>
        <end position="836"/>
    </location>
</feature>
<dbReference type="Pfam" id="PF00690">
    <property type="entry name" value="Cation_ATPase_N"/>
    <property type="match status" value="1"/>
</dbReference>
<dbReference type="GO" id="GO:0016887">
    <property type="term" value="F:ATP hydrolysis activity"/>
    <property type="evidence" value="ECO:0007669"/>
    <property type="project" value="InterPro"/>
</dbReference>
<dbReference type="InterPro" id="IPR004014">
    <property type="entry name" value="ATPase_P-typ_cation-transptr_N"/>
</dbReference>
<evidence type="ECO:0000256" key="2">
    <source>
        <dbReference type="ARBA" id="ARBA00022692"/>
    </source>
</evidence>
<dbReference type="Gene3D" id="3.40.1110.10">
    <property type="entry name" value="Calcium-transporting ATPase, cytoplasmic domain N"/>
    <property type="match status" value="1"/>
</dbReference>
<name>A0A150JGI7_9EURY</name>
<keyword evidence="11" id="KW-0378">Hydrolase</keyword>
<accession>A0A150JGI7</accession>
<feature type="transmembrane region" description="Helical" evidence="8">
    <location>
        <begin position="69"/>
        <end position="85"/>
    </location>
</feature>
<evidence type="ECO:0000256" key="6">
    <source>
        <dbReference type="ARBA" id="ARBA00022989"/>
    </source>
</evidence>
<evidence type="ECO:0000256" key="7">
    <source>
        <dbReference type="ARBA" id="ARBA00023136"/>
    </source>
</evidence>
<feature type="transmembrane region" description="Helical" evidence="8">
    <location>
        <begin position="44"/>
        <end position="63"/>
    </location>
</feature>
<dbReference type="SUPFAM" id="SSF81665">
    <property type="entry name" value="Calcium ATPase, transmembrane domain M"/>
    <property type="match status" value="1"/>
</dbReference>
<feature type="transmembrane region" description="Helical" evidence="8">
    <location>
        <begin position="646"/>
        <end position="667"/>
    </location>
</feature>
<dbReference type="EC" id="3.6.3.54" evidence="11"/>
<organism evidence="11">
    <name type="scientific">Candidatus Methanofastidiosum methylothiophilum</name>
    <dbReference type="NCBI Taxonomy" id="1705564"/>
    <lineage>
        <taxon>Archaea</taxon>
        <taxon>Methanobacteriati</taxon>
        <taxon>Methanobacteriota</taxon>
        <taxon>Stenosarchaea group</taxon>
        <taxon>Candidatus Methanofastidiosia</taxon>
        <taxon>Candidatus Methanofastidiosales</taxon>
        <taxon>Candidatus Methanofastidiosaceae</taxon>
        <taxon>Candidatus Methanofastidiosum</taxon>
    </lineage>
</organism>
<evidence type="ECO:0000313" key="10">
    <source>
        <dbReference type="EMBL" id="KYC53494.1"/>
    </source>
</evidence>
<keyword evidence="7 8" id="KW-0472">Membrane</keyword>
<dbReference type="FunFam" id="3.40.50.1000:FF:000083">
    <property type="entry name" value="Sodium/potassium-transporting ATPase subunit alpha"/>
    <property type="match status" value="1"/>
</dbReference>
<feature type="transmembrane region" description="Helical" evidence="8">
    <location>
        <begin position="714"/>
        <end position="741"/>
    </location>
</feature>
<comment type="subcellular location">
    <subcellularLocation>
        <location evidence="1">Membrane</location>
        <topology evidence="1">Multi-pass membrane protein</topology>
    </subcellularLocation>
</comment>
<keyword evidence="6 8" id="KW-1133">Transmembrane helix</keyword>
<keyword evidence="4" id="KW-0067">ATP-binding</keyword>
<dbReference type="PANTHER" id="PTHR42861">
    <property type="entry name" value="CALCIUM-TRANSPORTING ATPASE"/>
    <property type="match status" value="1"/>
</dbReference>
<evidence type="ECO:0000259" key="9">
    <source>
        <dbReference type="SMART" id="SM00831"/>
    </source>
</evidence>
<feature type="transmembrane region" description="Helical" evidence="8">
    <location>
        <begin position="673"/>
        <end position="693"/>
    </location>
</feature>
<evidence type="ECO:0000256" key="4">
    <source>
        <dbReference type="ARBA" id="ARBA00022840"/>
    </source>
</evidence>
<dbReference type="SUPFAM" id="SSF56784">
    <property type="entry name" value="HAD-like"/>
    <property type="match status" value="1"/>
</dbReference>
<evidence type="ECO:0000313" key="11">
    <source>
        <dbReference type="EMBL" id="KYC56316.1"/>
    </source>
</evidence>
<dbReference type="SFLD" id="SFLDS00003">
    <property type="entry name" value="Haloacid_Dehalogenase"/>
    <property type="match status" value="1"/>
</dbReference>
<gene>
    <name evidence="11" type="primary">copA_3</name>
    <name evidence="10" type="ORF">AN188_01436</name>
    <name evidence="11" type="ORF">APG09_01403</name>
</gene>
<dbReference type="EMBL" id="LNJE01000021">
    <property type="protein sequence ID" value="KYC56316.1"/>
    <property type="molecule type" value="Genomic_DNA"/>
</dbReference>
<sequence length="849" mass="94573">MEDLDITKLKGLSEDEVSQRLMEDGYNELPFKNKKNAFRLAFEIVREPMFLLLVVCGLIYFILGDIQEALMLLFFVFVIIGITFYQERKTERALEALRDLSSPRASVIRDGEQKRIAGREVVRDDILILSEGDRVPADAILISCSNFYADESLLTGESFPVRKTQCKEITEMELPGGEGLPFIYSGTLVVKGQGIALVQATGIKTEMGKIGKALQSLDQEETHLQKETKNIIKYFSSSGFILCLIIIYFYGASTGNWIQGFLAGITLAMAILPEEFPVVLTVFLALGAWRISQNGVLTRRVPAVETLGSATVLCVDKTGTLTQNCMTVKKIVSDKSYYDINYDSNKSIPEEFHKIIEFSILASQKEPFDPMEKAFKELGNNYLSNTEHIHHDWILMKEYPLSEDLLAMSHVWKSPDGKDYIISAKGAPEAIIDLCHLEETRKNQILLDVDKLAKEGLRVLGVARSEFKEGKLPTKQHDFKFDFLGLVGLMDPIRPSVPNAVKECYCAGIKIIMITGDYPSTAQNIGKQIGLKNLEKIVTGQELDKMSDSELQMKIKDATIFARVVPEQKLRIVNALKSNGEIVAMTGDGVNDAPALKSSNIGIAMGGRGTDVARESADLVLLDDDFSSIVNSVRVGRRIFDNLKKAMAYILAIHVPIAGMSLVPVILKMPLVLLPVHIVFLELIIDPSCSVVFEAEPEEANVMNRPPRSANENIFNRSTALLSFLQGLSVLAIVLLTYVIVLNRGQGEMEARAFTFTTLIIANLALIFTNRSWSRTILKTLKSPNSALWYVTFGALLFLGLVLYVPFLRDLFLLSTLHINDLMICTILGIISILWFEALKVIKLKFINN</sequence>
<dbReference type="NCBIfam" id="TIGR01494">
    <property type="entry name" value="ATPase_P-type"/>
    <property type="match status" value="2"/>
</dbReference>
<feature type="transmembrane region" description="Helical" evidence="8">
    <location>
        <begin position="231"/>
        <end position="251"/>
    </location>
</feature>
<feature type="transmembrane region" description="Helical" evidence="8">
    <location>
        <begin position="786"/>
        <end position="805"/>
    </location>
</feature>
<dbReference type="SUPFAM" id="SSF81660">
    <property type="entry name" value="Metal cation-transporting ATPase, ATP-binding domain N"/>
    <property type="match status" value="1"/>
</dbReference>
<dbReference type="PROSITE" id="PS00154">
    <property type="entry name" value="ATPASE_E1_E2"/>
    <property type="match status" value="1"/>
</dbReference>
<evidence type="ECO:0000256" key="3">
    <source>
        <dbReference type="ARBA" id="ARBA00022741"/>
    </source>
</evidence>
<dbReference type="InterPro" id="IPR036412">
    <property type="entry name" value="HAD-like_sf"/>
</dbReference>
<dbReference type="PRINTS" id="PR00120">
    <property type="entry name" value="HATPASE"/>
</dbReference>
<feature type="domain" description="Cation-transporting P-type ATPase N-terminal" evidence="9">
    <location>
        <begin position="2"/>
        <end position="65"/>
    </location>
</feature>
<dbReference type="InterPro" id="IPR059000">
    <property type="entry name" value="ATPase_P-type_domA"/>
</dbReference>
<evidence type="ECO:0000256" key="8">
    <source>
        <dbReference type="SAM" id="Phobius"/>
    </source>
</evidence>
<evidence type="ECO:0000256" key="5">
    <source>
        <dbReference type="ARBA" id="ARBA00022967"/>
    </source>
</evidence>
<dbReference type="InterPro" id="IPR001757">
    <property type="entry name" value="P_typ_ATPase"/>
</dbReference>
<dbReference type="InterPro" id="IPR008250">
    <property type="entry name" value="ATPase_P-typ_transduc_dom_A_sf"/>
</dbReference>
<dbReference type="PRINTS" id="PR00119">
    <property type="entry name" value="CATATPASE"/>
</dbReference>
<dbReference type="SFLD" id="SFLDG00002">
    <property type="entry name" value="C1.7:_P-type_atpase_like"/>
    <property type="match status" value="1"/>
</dbReference>
<dbReference type="Gene3D" id="2.70.150.10">
    <property type="entry name" value="Calcium-transporting ATPase, cytoplasmic transduction domain A"/>
    <property type="match status" value="1"/>
</dbReference>
<dbReference type="Gene3D" id="1.20.1110.10">
    <property type="entry name" value="Calcium-transporting ATPase, transmembrane domain"/>
    <property type="match status" value="2"/>
</dbReference>
<reference evidence="11 12" key="1">
    <citation type="journal article" date="2016" name="ISME J.">
        <title>Chasing the elusive Euryarchaeota class WSA2: genomes reveal a uniquely fastidious methyl-reducing methanogen.</title>
        <authorList>
            <person name="Nobu M.K."/>
            <person name="Narihiro T."/>
            <person name="Kuroda K."/>
            <person name="Mei R."/>
            <person name="Liu W.T."/>
        </authorList>
    </citation>
    <scope>NUCLEOTIDE SEQUENCE [LARGE SCALE GENOMIC DNA]</scope>
    <source>
        <strain evidence="10">ADurb1013_Bin02101</strain>
        <strain evidence="11">ADurb1213_Bin02801</strain>
    </source>
</reference>
<dbReference type="InterPro" id="IPR006068">
    <property type="entry name" value="ATPase_P-typ_cation-transptr_C"/>
</dbReference>
<dbReference type="SMART" id="SM00831">
    <property type="entry name" value="Cation_ATPase_N"/>
    <property type="match status" value="1"/>
</dbReference>
<dbReference type="Pfam" id="PF00702">
    <property type="entry name" value="Hydrolase"/>
    <property type="match status" value="1"/>
</dbReference>
<evidence type="ECO:0000313" key="12">
    <source>
        <dbReference type="Proteomes" id="UP000092420"/>
    </source>
</evidence>
<dbReference type="GO" id="GO:0016020">
    <property type="term" value="C:membrane"/>
    <property type="evidence" value="ECO:0007669"/>
    <property type="project" value="UniProtKB-SubCell"/>
</dbReference>
<dbReference type="Pfam" id="PF00122">
    <property type="entry name" value="E1-E2_ATPase"/>
    <property type="match status" value="1"/>
</dbReference>
<dbReference type="GO" id="GO:0005524">
    <property type="term" value="F:ATP binding"/>
    <property type="evidence" value="ECO:0007669"/>
    <property type="project" value="UniProtKB-KW"/>
</dbReference>
<dbReference type="InterPro" id="IPR023299">
    <property type="entry name" value="ATPase_P-typ_cyto_dom_N"/>
</dbReference>